<evidence type="ECO:0000256" key="1">
    <source>
        <dbReference type="ARBA" id="ARBA00005046"/>
    </source>
</evidence>
<gene>
    <name evidence="12" type="ORF">EOE66_11490</name>
</gene>
<accession>A0A437RI47</accession>
<dbReference type="InterPro" id="IPR003448">
    <property type="entry name" value="Mopterin_biosynth_MoaE"/>
</dbReference>
<sequence length="176" mass="18457">MPNDTLSRVSIQTHDFDLGAEVAALRAGDPAVGAVASFIGTVRDRNGGGAGEVSAMELEHYPGMTEKSIEAMIDAALARFDIRAARVVHRVGPLQPGDQIVLVAVSSAHRGQAFQACEFLMDYLKTQAPFWKKETTAEGARWVDARVADDAALARWGITADNAAAAAPALPATAGA</sequence>
<evidence type="ECO:0000256" key="10">
    <source>
        <dbReference type="ARBA" id="ARBA00032474"/>
    </source>
</evidence>
<proteinExistence type="inferred from homology"/>
<comment type="pathway">
    <text evidence="1">Cofactor biosynthesis; molybdopterin biosynthesis.</text>
</comment>
<dbReference type="EC" id="2.8.1.12" evidence="3"/>
<evidence type="ECO:0000313" key="13">
    <source>
        <dbReference type="Proteomes" id="UP000285575"/>
    </source>
</evidence>
<dbReference type="CDD" id="cd00756">
    <property type="entry name" value="MoaE"/>
    <property type="match status" value="1"/>
</dbReference>
<evidence type="ECO:0000256" key="9">
    <source>
        <dbReference type="ARBA" id="ARBA00030781"/>
    </source>
</evidence>
<keyword evidence="13" id="KW-1185">Reference proteome</keyword>
<dbReference type="SUPFAM" id="SSF54690">
    <property type="entry name" value="Molybdopterin synthase subunit MoaE"/>
    <property type="match status" value="1"/>
</dbReference>
<comment type="similarity">
    <text evidence="2">Belongs to the MoaE family.</text>
</comment>
<evidence type="ECO:0000313" key="12">
    <source>
        <dbReference type="EMBL" id="RVU46443.1"/>
    </source>
</evidence>
<dbReference type="EMBL" id="SACR01000003">
    <property type="protein sequence ID" value="RVU46443.1"/>
    <property type="molecule type" value="Genomic_DNA"/>
</dbReference>
<keyword evidence="5" id="KW-0501">Molybdenum cofactor biosynthesis</keyword>
<dbReference type="GO" id="GO:0006777">
    <property type="term" value="P:Mo-molybdopterin cofactor biosynthetic process"/>
    <property type="evidence" value="ECO:0007669"/>
    <property type="project" value="UniProtKB-KW"/>
</dbReference>
<dbReference type="RefSeq" id="WP_128228803.1">
    <property type="nucleotide sequence ID" value="NZ_SACR01000003.1"/>
</dbReference>
<evidence type="ECO:0000256" key="7">
    <source>
        <dbReference type="ARBA" id="ARBA00029745"/>
    </source>
</evidence>
<evidence type="ECO:0000256" key="4">
    <source>
        <dbReference type="ARBA" id="ARBA00013858"/>
    </source>
</evidence>
<dbReference type="InterPro" id="IPR036563">
    <property type="entry name" value="MoaE_sf"/>
</dbReference>
<evidence type="ECO:0000256" key="6">
    <source>
        <dbReference type="ARBA" id="ARBA00026066"/>
    </source>
</evidence>
<dbReference type="OrthoDB" id="9803224at2"/>
<evidence type="ECO:0000256" key="3">
    <source>
        <dbReference type="ARBA" id="ARBA00011950"/>
    </source>
</evidence>
<dbReference type="UniPathway" id="UPA00344"/>
<evidence type="ECO:0000256" key="8">
    <source>
        <dbReference type="ARBA" id="ARBA00030407"/>
    </source>
</evidence>
<evidence type="ECO:0000256" key="2">
    <source>
        <dbReference type="ARBA" id="ARBA00005426"/>
    </source>
</evidence>
<dbReference type="AlphaFoldDB" id="A0A437RI47"/>
<dbReference type="GO" id="GO:0030366">
    <property type="term" value="F:molybdopterin synthase activity"/>
    <property type="evidence" value="ECO:0007669"/>
    <property type="project" value="UniProtKB-EC"/>
</dbReference>
<organism evidence="12 13">
    <name type="scientific">Rubrivivax rivuli</name>
    <dbReference type="NCBI Taxonomy" id="1862385"/>
    <lineage>
        <taxon>Bacteria</taxon>
        <taxon>Pseudomonadati</taxon>
        <taxon>Pseudomonadota</taxon>
        <taxon>Betaproteobacteria</taxon>
        <taxon>Burkholderiales</taxon>
        <taxon>Sphaerotilaceae</taxon>
        <taxon>Rubrivivax</taxon>
    </lineage>
</organism>
<dbReference type="PANTHER" id="PTHR23404">
    <property type="entry name" value="MOLYBDOPTERIN SYNTHASE RELATED"/>
    <property type="match status" value="1"/>
</dbReference>
<protein>
    <recommendedName>
        <fullName evidence="4">Molybdopterin synthase catalytic subunit</fullName>
        <ecNumber evidence="3">2.8.1.12</ecNumber>
    </recommendedName>
    <alternativeName>
        <fullName evidence="9">MPT synthase subunit 2</fullName>
    </alternativeName>
    <alternativeName>
        <fullName evidence="7">Molybdenum cofactor biosynthesis protein E</fullName>
    </alternativeName>
    <alternativeName>
        <fullName evidence="8">Molybdopterin-converting factor large subunit</fullName>
    </alternativeName>
    <alternativeName>
        <fullName evidence="10">Molybdopterin-converting factor subunit 2</fullName>
    </alternativeName>
</protein>
<comment type="catalytic activity">
    <reaction evidence="11">
        <text>2 [molybdopterin-synthase sulfur-carrier protein]-C-terminal-Gly-aminoethanethioate + cyclic pyranopterin phosphate + H2O = molybdopterin + 2 [molybdopterin-synthase sulfur-carrier protein]-C-terminal Gly-Gly + 2 H(+)</text>
        <dbReference type="Rhea" id="RHEA:26333"/>
        <dbReference type="Rhea" id="RHEA-COMP:12202"/>
        <dbReference type="Rhea" id="RHEA-COMP:19907"/>
        <dbReference type="ChEBI" id="CHEBI:15377"/>
        <dbReference type="ChEBI" id="CHEBI:15378"/>
        <dbReference type="ChEBI" id="CHEBI:58698"/>
        <dbReference type="ChEBI" id="CHEBI:59648"/>
        <dbReference type="ChEBI" id="CHEBI:90778"/>
        <dbReference type="ChEBI" id="CHEBI:232372"/>
        <dbReference type="EC" id="2.8.1.12"/>
    </reaction>
</comment>
<dbReference type="Proteomes" id="UP000285575">
    <property type="component" value="Unassembled WGS sequence"/>
</dbReference>
<evidence type="ECO:0000256" key="5">
    <source>
        <dbReference type="ARBA" id="ARBA00023150"/>
    </source>
</evidence>
<reference evidence="12 13" key="1">
    <citation type="submission" date="2019-01" db="EMBL/GenBank/DDBJ databases">
        <authorList>
            <person name="Chen W.-M."/>
        </authorList>
    </citation>
    <scope>NUCLEOTIDE SEQUENCE [LARGE SCALE GENOMIC DNA]</scope>
    <source>
        <strain evidence="12 13">KYPY4</strain>
    </source>
</reference>
<dbReference type="Pfam" id="PF02391">
    <property type="entry name" value="MoaE"/>
    <property type="match status" value="1"/>
</dbReference>
<comment type="subunit">
    <text evidence="6">Heterotetramer of 2 MoaD subunits and 2 MoaE subunits. Also stable as homodimer. The enzyme changes between these two forms during catalysis.</text>
</comment>
<comment type="caution">
    <text evidence="12">The sequence shown here is derived from an EMBL/GenBank/DDBJ whole genome shotgun (WGS) entry which is preliminary data.</text>
</comment>
<name>A0A437RI47_9BURK</name>
<evidence type="ECO:0000256" key="11">
    <source>
        <dbReference type="ARBA" id="ARBA00049878"/>
    </source>
</evidence>
<dbReference type="Gene3D" id="3.90.1170.40">
    <property type="entry name" value="Molybdopterin biosynthesis MoaE subunit"/>
    <property type="match status" value="1"/>
</dbReference>